<name>A0AAV4VE39_9ARAC</name>
<sequence>MRPSCMYCYPSSQTAALLILKCPTKQSPKKVSTRDGRWGQESPPSPTSLGPSIMPQKTISKERANKGWPKRKSILASNAPDISRTLYEWDAICPRMTDGAARNTLFCLANNETRGRLWMGNSFRTPFIKINT</sequence>
<dbReference type="AlphaFoldDB" id="A0AAV4VE39"/>
<dbReference type="Proteomes" id="UP001054837">
    <property type="component" value="Unassembled WGS sequence"/>
</dbReference>
<evidence type="ECO:0000313" key="2">
    <source>
        <dbReference type="EMBL" id="GIY68225.1"/>
    </source>
</evidence>
<keyword evidence="3" id="KW-1185">Reference proteome</keyword>
<evidence type="ECO:0000256" key="1">
    <source>
        <dbReference type="SAM" id="MobiDB-lite"/>
    </source>
</evidence>
<reference evidence="2 3" key="1">
    <citation type="submission" date="2021-06" db="EMBL/GenBank/DDBJ databases">
        <title>Caerostris darwini draft genome.</title>
        <authorList>
            <person name="Kono N."/>
            <person name="Arakawa K."/>
        </authorList>
    </citation>
    <scope>NUCLEOTIDE SEQUENCE [LARGE SCALE GENOMIC DNA]</scope>
</reference>
<organism evidence="2 3">
    <name type="scientific">Caerostris darwini</name>
    <dbReference type="NCBI Taxonomy" id="1538125"/>
    <lineage>
        <taxon>Eukaryota</taxon>
        <taxon>Metazoa</taxon>
        <taxon>Ecdysozoa</taxon>
        <taxon>Arthropoda</taxon>
        <taxon>Chelicerata</taxon>
        <taxon>Arachnida</taxon>
        <taxon>Araneae</taxon>
        <taxon>Araneomorphae</taxon>
        <taxon>Entelegynae</taxon>
        <taxon>Araneoidea</taxon>
        <taxon>Araneidae</taxon>
        <taxon>Caerostris</taxon>
    </lineage>
</organism>
<proteinExistence type="predicted"/>
<protein>
    <submittedName>
        <fullName evidence="2">Uncharacterized protein</fullName>
    </submittedName>
</protein>
<accession>A0AAV4VE39</accession>
<gene>
    <name evidence="2" type="ORF">CDAR_301831</name>
</gene>
<comment type="caution">
    <text evidence="2">The sequence shown here is derived from an EMBL/GenBank/DDBJ whole genome shotgun (WGS) entry which is preliminary data.</text>
</comment>
<evidence type="ECO:0000313" key="3">
    <source>
        <dbReference type="Proteomes" id="UP001054837"/>
    </source>
</evidence>
<feature type="region of interest" description="Disordered" evidence="1">
    <location>
        <begin position="25"/>
        <end position="55"/>
    </location>
</feature>
<dbReference type="EMBL" id="BPLQ01012845">
    <property type="protein sequence ID" value="GIY68225.1"/>
    <property type="molecule type" value="Genomic_DNA"/>
</dbReference>